<dbReference type="Gene3D" id="3.30.530.20">
    <property type="match status" value="1"/>
</dbReference>
<dbReference type="EMBL" id="FN543108">
    <property type="protein sequence ID" value="CBA33348.1"/>
    <property type="molecule type" value="Genomic_DNA"/>
</dbReference>
<dbReference type="InterPro" id="IPR019587">
    <property type="entry name" value="Polyketide_cyclase/dehydratase"/>
</dbReference>
<name>C9YGG0_CURXX</name>
<accession>C9YGG0</accession>
<proteinExistence type="predicted"/>
<dbReference type="Pfam" id="PF10604">
    <property type="entry name" value="Polyketide_cyc2"/>
    <property type="match status" value="1"/>
</dbReference>
<sequence length="168" mass="18809">MAHGTFEFQMPAPSAVVFDAFHYHAWRLRWDSLVKNTRVEGGAPCPSVGVVTVSGGKGWMQSLSMHTRFVSYSPPSLAAATMVGTAFPFSRWAASMRHRDSGEGRSILLYTYTLEAGPGFLMRCIEPLIDAVFRYQTRKRFARLQSFLAQHASDVEQWQAGGRRNVSF</sequence>
<protein>
    <recommendedName>
        <fullName evidence="2">Polyketide cyclase</fullName>
    </recommendedName>
</protein>
<dbReference type="InterPro" id="IPR023393">
    <property type="entry name" value="START-like_dom_sf"/>
</dbReference>
<reference evidence="1" key="1">
    <citation type="journal article" date="2010" name="Nature">
        <title>The Dynamic genome of Hydra.</title>
        <authorList>
            <person name="Chapman J.A."/>
            <person name="Kirkness E.F."/>
            <person name="Simakov O."/>
            <person name="Hampson S.E."/>
            <person name="Mitros T."/>
            <person name="Weinmaier T."/>
            <person name="Rattei T."/>
            <person name="Balasubramanian P.G."/>
            <person name="Borman J."/>
            <person name="Busam D."/>
            <person name="Disbennett K."/>
            <person name="Pfannkoch C."/>
            <person name="Sumin N."/>
            <person name="Sutton G."/>
            <person name="Viswanathan L."/>
            <person name="Walenz B."/>
            <person name="Goodstein D.M."/>
            <person name="Hellsten U."/>
            <person name="Kawashima T."/>
            <person name="Prochnik S.E."/>
            <person name="Putnam N.H."/>
            <person name="Shu S."/>
            <person name="Blumberg B."/>
            <person name="Dana C.E."/>
            <person name="Gee L."/>
            <person name="Kibler D.F."/>
            <person name="Law L."/>
            <person name="Lindgens D."/>
            <person name="Martinez D.E."/>
            <person name="Peng J."/>
            <person name="Wigge P.A."/>
            <person name="Bertulat B."/>
            <person name="Guder C."/>
            <person name="Nakamura Y."/>
            <person name="Ozbek S."/>
            <person name="Watanabe H."/>
            <person name="Khalturin K."/>
            <person name="Hemmrich G."/>
            <person name="Franke A."/>
            <person name="Augustin R."/>
            <person name="Fraune S."/>
            <person name="Hayakawa E."/>
            <person name="Hayakawa S."/>
            <person name="Hirose M."/>
            <person name="Hwang J."/>
            <person name="Ikeo K."/>
            <person name="Nishimiya-Fujisawa C."/>
            <person name="Ogura A."/>
            <person name="Takahashi T."/>
            <person name="Steinmetz P.R."/>
            <person name="Zhang X."/>
            <person name="Aufschnaiter R."/>
            <person name="Eder M.K."/>
            <person name="Gorny A.K."/>
            <person name="Salvenmoser W."/>
            <person name="Heimberg A.M."/>
            <person name="Wheeler B.M."/>
            <person name="Peterson K.J."/>
            <person name="Boettger A."/>
            <person name="Tischler P."/>
            <person name="Wolf A."/>
            <person name="Gojobori T."/>
            <person name="Remington K.A."/>
            <person name="Strausberg R.L."/>
            <person name="Venter J."/>
            <person name="Technau U."/>
            <person name="Hobmayer B."/>
            <person name="Bosch T.C."/>
            <person name="Holstein T.W."/>
            <person name="Fujisawa T."/>
            <person name="Bode H.R."/>
            <person name="David C.N."/>
            <person name="Rokhsar D.S."/>
            <person name="Steele R.E."/>
        </authorList>
    </citation>
    <scope>NUCLEOTIDE SEQUENCE</scope>
</reference>
<evidence type="ECO:0008006" key="2">
    <source>
        <dbReference type="Google" id="ProtNLM"/>
    </source>
</evidence>
<dbReference type="SUPFAM" id="SSF55961">
    <property type="entry name" value="Bet v1-like"/>
    <property type="match status" value="1"/>
</dbReference>
<gene>
    <name evidence="1" type="ORF">Csp_B18600</name>
</gene>
<evidence type="ECO:0000313" key="1">
    <source>
        <dbReference type="EMBL" id="CBA33348.1"/>
    </source>
</evidence>
<dbReference type="AlphaFoldDB" id="C9YGG0"/>
<organism evidence="1">
    <name type="scientific">Curvibacter symbiont subsp. Hydra magnipapillata</name>
    <dbReference type="NCBI Taxonomy" id="667019"/>
    <lineage>
        <taxon>Bacteria</taxon>
        <taxon>Pseudomonadati</taxon>
        <taxon>Pseudomonadota</taxon>
        <taxon>Betaproteobacteria</taxon>
        <taxon>Burkholderiales</taxon>
        <taxon>Comamonadaceae</taxon>
        <taxon>Curvibacter</taxon>
    </lineage>
</organism>